<dbReference type="SUPFAM" id="SSF55469">
    <property type="entry name" value="FMN-dependent nitroreductase-like"/>
    <property type="match status" value="1"/>
</dbReference>
<evidence type="ECO:0000313" key="8">
    <source>
        <dbReference type="Proteomes" id="UP001629260"/>
    </source>
</evidence>
<dbReference type="EMBL" id="JBELQA010000003">
    <property type="protein sequence ID" value="MFL9830626.1"/>
    <property type="molecule type" value="Genomic_DNA"/>
</dbReference>
<dbReference type="Pfam" id="PF00881">
    <property type="entry name" value="Nitroreductase"/>
    <property type="match status" value="1"/>
</dbReference>
<proteinExistence type="inferred from homology"/>
<keyword evidence="3" id="KW-0285">Flavoprotein</keyword>
<dbReference type="RefSeq" id="WP_408081107.1">
    <property type="nucleotide sequence ID" value="NZ_JBELQA010000003.1"/>
</dbReference>
<evidence type="ECO:0000256" key="2">
    <source>
        <dbReference type="ARBA" id="ARBA00007118"/>
    </source>
</evidence>
<dbReference type="CDD" id="cd02136">
    <property type="entry name" value="PnbA_NfnB-like"/>
    <property type="match status" value="1"/>
</dbReference>
<dbReference type="InterPro" id="IPR029479">
    <property type="entry name" value="Nitroreductase"/>
</dbReference>
<feature type="domain" description="Nitroreductase" evidence="6">
    <location>
        <begin position="24"/>
        <end position="213"/>
    </location>
</feature>
<evidence type="ECO:0000256" key="5">
    <source>
        <dbReference type="ARBA" id="ARBA00023002"/>
    </source>
</evidence>
<dbReference type="InterPro" id="IPR000415">
    <property type="entry name" value="Nitroreductase-like"/>
</dbReference>
<gene>
    <name evidence="7" type="ORF">ABS764_07155</name>
</gene>
<sequence>MEENSLKNNLHGSIAESPSFHKVVRERTSCRGFLPDQVPSDILNSVLEEASLAPSNCNTQPWETHVVSGDKLEQLSEAILKADEAGNMSPDFSFDAAEFYGRYDERRFDQGKALYEAFSVKRENKEGRKEVSNQNYKFYNAPHLAIPFMPSFGDNVRVGGDIGMYGQNFLLSLTAHGLAGVPQTAVGFFADTVREILNVPKELRMLFGISFGYADPSAPGNSYKLGRDPIFRTVVFHQ</sequence>
<evidence type="ECO:0000256" key="1">
    <source>
        <dbReference type="ARBA" id="ARBA00001917"/>
    </source>
</evidence>
<accession>A0ABW8XTZ9</accession>
<dbReference type="Proteomes" id="UP001629260">
    <property type="component" value="Unassembled WGS sequence"/>
</dbReference>
<organism evidence="7 8">
    <name type="scientific">Flavobacterium plantiphilum</name>
    <dbReference type="NCBI Taxonomy" id="3163297"/>
    <lineage>
        <taxon>Bacteria</taxon>
        <taxon>Pseudomonadati</taxon>
        <taxon>Bacteroidota</taxon>
        <taxon>Flavobacteriia</taxon>
        <taxon>Flavobacteriales</taxon>
        <taxon>Flavobacteriaceae</taxon>
        <taxon>Flavobacterium</taxon>
    </lineage>
</organism>
<reference evidence="7 8" key="1">
    <citation type="submission" date="2024-06" db="EMBL/GenBank/DDBJ databases">
        <authorList>
            <person name="Kaempfer P."/>
            <person name="Viver T."/>
        </authorList>
    </citation>
    <scope>NUCLEOTIDE SEQUENCE [LARGE SCALE GENOMIC DNA]</scope>
    <source>
        <strain evidence="7 8">ST-87</strain>
    </source>
</reference>
<keyword evidence="5" id="KW-0560">Oxidoreductase</keyword>
<dbReference type="PANTHER" id="PTHR43673">
    <property type="entry name" value="NAD(P)H NITROREDUCTASE YDGI-RELATED"/>
    <property type="match status" value="1"/>
</dbReference>
<evidence type="ECO:0000259" key="6">
    <source>
        <dbReference type="Pfam" id="PF00881"/>
    </source>
</evidence>
<evidence type="ECO:0000256" key="4">
    <source>
        <dbReference type="ARBA" id="ARBA00022643"/>
    </source>
</evidence>
<name>A0ABW8XTZ9_9FLAO</name>
<protein>
    <submittedName>
        <fullName evidence="7">Nitroreductase</fullName>
    </submittedName>
</protein>
<comment type="similarity">
    <text evidence="2">Belongs to the nitroreductase family.</text>
</comment>
<keyword evidence="8" id="KW-1185">Reference proteome</keyword>
<evidence type="ECO:0000313" key="7">
    <source>
        <dbReference type="EMBL" id="MFL9830626.1"/>
    </source>
</evidence>
<comment type="caution">
    <text evidence="7">The sequence shown here is derived from an EMBL/GenBank/DDBJ whole genome shotgun (WGS) entry which is preliminary data.</text>
</comment>
<keyword evidence="4" id="KW-0288">FMN</keyword>
<comment type="cofactor">
    <cofactor evidence="1">
        <name>FMN</name>
        <dbReference type="ChEBI" id="CHEBI:58210"/>
    </cofactor>
</comment>
<dbReference type="Gene3D" id="3.40.109.10">
    <property type="entry name" value="NADH Oxidase"/>
    <property type="match status" value="1"/>
</dbReference>
<evidence type="ECO:0000256" key="3">
    <source>
        <dbReference type="ARBA" id="ARBA00022630"/>
    </source>
</evidence>
<dbReference type="PANTHER" id="PTHR43673:SF2">
    <property type="entry name" value="NITROREDUCTASE"/>
    <property type="match status" value="1"/>
</dbReference>